<evidence type="ECO:0000256" key="2">
    <source>
        <dbReference type="PROSITE-ProRule" id="PRU00235"/>
    </source>
</evidence>
<dbReference type="EMBL" id="LODT01000029">
    <property type="protein sequence ID" value="KYQ92740.1"/>
    <property type="molecule type" value="Genomic_DNA"/>
</dbReference>
<dbReference type="PROSITE" id="PS50012">
    <property type="entry name" value="RCC1_3"/>
    <property type="match status" value="7"/>
</dbReference>
<feature type="repeat" description="RCC1" evidence="2">
    <location>
        <begin position="228"/>
        <end position="289"/>
    </location>
</feature>
<dbReference type="PANTHER" id="PTHR22870:SF408">
    <property type="entry name" value="OS09G0560450 PROTEIN"/>
    <property type="match status" value="1"/>
</dbReference>
<gene>
    <name evidence="5" type="ORF">DLAC_06744</name>
</gene>
<reference evidence="5 6" key="1">
    <citation type="submission" date="2015-12" db="EMBL/GenBank/DDBJ databases">
        <title>Dictyostelia acquired genes for synthesis and detection of signals that induce cell-type specialization by lateral gene transfer from prokaryotes.</title>
        <authorList>
            <person name="Gloeckner G."/>
            <person name="Schaap P."/>
        </authorList>
    </citation>
    <scope>NUCLEOTIDE SEQUENCE [LARGE SCALE GENOMIC DNA]</scope>
    <source>
        <strain evidence="5 6">TK</strain>
    </source>
</reference>
<evidence type="ECO:0000256" key="1">
    <source>
        <dbReference type="ARBA" id="ARBA00022737"/>
    </source>
</evidence>
<dbReference type="OrthoDB" id="8068875at2759"/>
<sequence length="707" mass="79069">MIEPSSIDQHLVWGWNNNGQLGTYGDEAISTPTALNRHKTFVTKSVSIGLSHSLSLSNKSKLYSAGKGQHGRLGRGTDGAVLKHFDSITLTSLPNPQIKIIKISCGGYHSAFISEKRDLYTFGRGDSGQLGHGQFSDQFTARKVDKIQFCDLVACGADHTVVSTNDGSVYVMGSNKHCQLGMELLEEKISLPTLNRQVNPPPEFMEFRYSNINAIACGQYYTVVIKNGLMYSWGLNNEGQCGFPKKQFDLIKTPRQIIVYPDQNSSKKNDFIFVQVSCGIEHTLALTNDGMVFGFGSSKYGQISQGMSNILDIDTSTPIRIGESLYNEFVTQISCGSYHCLALSENGNIYSWGLNDFGQCGNGSSSGSNLTIPYRIRLPAGSLSDNPISMIAAGGRSSMAIRHSPSVITIRKSNYSVDIMAIFTKANNNIETYSDCQVSFKDSKSSELKLIKSHRIILSRSSVFNSYGALEYDPCVISIESLDLSRFFNDNQREIYPLLLSMYNDNIYDTTNTISNHLFNYVNSERFSDVRIRVEFEGEIKIFNAHKCILVTRSQKFKTLFESQFSEAVNSELVIDSISPTVYYNFLHYLYTDRLNINDDNVIELYVLSHQELQERMKDLVESYLYSSIDDENVCSIYQVCCGLNVDAPSPLEDQCVYYIAKNLKTVQQTDAFNSLSPELKQRLSLHSSNSQKSNTSSERSKNCNIQ</sequence>
<dbReference type="Gene3D" id="3.30.710.10">
    <property type="entry name" value="Potassium Channel Kv1.1, Chain A"/>
    <property type="match status" value="1"/>
</dbReference>
<dbReference type="PROSITE" id="PS50097">
    <property type="entry name" value="BTB"/>
    <property type="match status" value="1"/>
</dbReference>
<evidence type="ECO:0000259" key="4">
    <source>
        <dbReference type="PROSITE" id="PS50097"/>
    </source>
</evidence>
<evidence type="ECO:0000313" key="5">
    <source>
        <dbReference type="EMBL" id="KYQ92740.1"/>
    </source>
</evidence>
<dbReference type="OMA" id="KIFNAHK"/>
<feature type="domain" description="BTB" evidence="4">
    <location>
        <begin position="528"/>
        <end position="599"/>
    </location>
</feature>
<dbReference type="Gene3D" id="2.130.10.30">
    <property type="entry name" value="Regulator of chromosome condensation 1/beta-lactamase-inhibitor protein II"/>
    <property type="match status" value="2"/>
</dbReference>
<evidence type="ECO:0000313" key="6">
    <source>
        <dbReference type="Proteomes" id="UP000076078"/>
    </source>
</evidence>
<dbReference type="Pfam" id="PF25390">
    <property type="entry name" value="WD40_RLD"/>
    <property type="match status" value="1"/>
</dbReference>
<keyword evidence="6" id="KW-1185">Reference proteome</keyword>
<accession>A0A151ZFU7</accession>
<feature type="compositionally biased region" description="Low complexity" evidence="3">
    <location>
        <begin position="684"/>
        <end position="698"/>
    </location>
</feature>
<feature type="repeat" description="RCC1" evidence="2">
    <location>
        <begin position="290"/>
        <end position="346"/>
    </location>
</feature>
<dbReference type="InterPro" id="IPR000408">
    <property type="entry name" value="Reg_chr_condens"/>
</dbReference>
<feature type="repeat" description="RCC1" evidence="2">
    <location>
        <begin position="8"/>
        <end position="59"/>
    </location>
</feature>
<feature type="region of interest" description="Disordered" evidence="3">
    <location>
        <begin position="684"/>
        <end position="707"/>
    </location>
</feature>
<dbReference type="CDD" id="cd18186">
    <property type="entry name" value="BTB_POZ_ZBTB_KLHL-like"/>
    <property type="match status" value="1"/>
</dbReference>
<dbReference type="InParanoid" id="A0A151ZFU7"/>
<dbReference type="InterPro" id="IPR051210">
    <property type="entry name" value="Ub_ligase/GEF_domain"/>
</dbReference>
<dbReference type="InterPro" id="IPR011333">
    <property type="entry name" value="SKP1/BTB/POZ_sf"/>
</dbReference>
<dbReference type="SUPFAM" id="SSF54695">
    <property type="entry name" value="POZ domain"/>
    <property type="match status" value="1"/>
</dbReference>
<dbReference type="PRINTS" id="PR00633">
    <property type="entry name" value="RCCNDNSATION"/>
</dbReference>
<feature type="repeat" description="RCC1" evidence="2">
    <location>
        <begin position="167"/>
        <end position="228"/>
    </location>
</feature>
<comment type="caution">
    <text evidence="5">The sequence shown here is derived from an EMBL/GenBank/DDBJ whole genome shotgun (WGS) entry which is preliminary data.</text>
</comment>
<dbReference type="SUPFAM" id="SSF50985">
    <property type="entry name" value="RCC1/BLIP-II"/>
    <property type="match status" value="2"/>
</dbReference>
<dbReference type="PANTHER" id="PTHR22870">
    <property type="entry name" value="REGULATOR OF CHROMOSOME CONDENSATION"/>
    <property type="match status" value="1"/>
</dbReference>
<proteinExistence type="predicted"/>
<dbReference type="STRING" id="361077.A0A151ZFU7"/>
<dbReference type="AlphaFoldDB" id="A0A151ZFU7"/>
<feature type="repeat" description="RCC1" evidence="2">
    <location>
        <begin position="117"/>
        <end position="166"/>
    </location>
</feature>
<dbReference type="Pfam" id="PF00651">
    <property type="entry name" value="BTB"/>
    <property type="match status" value="1"/>
</dbReference>
<name>A0A151ZFU7_TIELA</name>
<dbReference type="PROSITE" id="PS00626">
    <property type="entry name" value="RCC1_2"/>
    <property type="match status" value="2"/>
</dbReference>
<dbReference type="Proteomes" id="UP000076078">
    <property type="component" value="Unassembled WGS sequence"/>
</dbReference>
<keyword evidence="1" id="KW-0677">Repeat</keyword>
<evidence type="ECO:0000256" key="3">
    <source>
        <dbReference type="SAM" id="MobiDB-lite"/>
    </source>
</evidence>
<dbReference type="InterPro" id="IPR058923">
    <property type="entry name" value="RCC1-like_dom"/>
</dbReference>
<dbReference type="SMART" id="SM00225">
    <property type="entry name" value="BTB"/>
    <property type="match status" value="1"/>
</dbReference>
<dbReference type="FunCoup" id="A0A151ZFU7">
    <property type="interactions" value="3"/>
</dbReference>
<feature type="repeat" description="RCC1" evidence="2">
    <location>
        <begin position="60"/>
        <end position="116"/>
    </location>
</feature>
<organism evidence="5 6">
    <name type="scientific">Tieghemostelium lacteum</name>
    <name type="common">Slime mold</name>
    <name type="synonym">Dictyostelium lacteum</name>
    <dbReference type="NCBI Taxonomy" id="361077"/>
    <lineage>
        <taxon>Eukaryota</taxon>
        <taxon>Amoebozoa</taxon>
        <taxon>Evosea</taxon>
        <taxon>Eumycetozoa</taxon>
        <taxon>Dictyostelia</taxon>
        <taxon>Dictyosteliales</taxon>
        <taxon>Raperosteliaceae</taxon>
        <taxon>Tieghemostelium</taxon>
    </lineage>
</organism>
<protein>
    <recommendedName>
        <fullName evidence="4">BTB domain-containing protein</fullName>
    </recommendedName>
</protein>
<feature type="repeat" description="RCC1" evidence="2">
    <location>
        <begin position="347"/>
        <end position="404"/>
    </location>
</feature>
<dbReference type="InterPro" id="IPR000210">
    <property type="entry name" value="BTB/POZ_dom"/>
</dbReference>
<dbReference type="InterPro" id="IPR009091">
    <property type="entry name" value="RCC1/BLIP-II"/>
</dbReference>